<evidence type="ECO:0000313" key="1">
    <source>
        <dbReference type="Proteomes" id="UP000189701"/>
    </source>
</evidence>
<protein>
    <submittedName>
        <fullName evidence="2">Uncharacterized protein LOC104210484</fullName>
    </submittedName>
</protein>
<gene>
    <name evidence="2" type="primary">LOC104210484</name>
</gene>
<reference evidence="2" key="2">
    <citation type="submission" date="2025-08" db="UniProtKB">
        <authorList>
            <consortium name="RefSeq"/>
        </authorList>
    </citation>
    <scope>IDENTIFICATION</scope>
    <source>
        <tissue evidence="2">Leaf</tissue>
    </source>
</reference>
<dbReference type="Proteomes" id="UP000189701">
    <property type="component" value="Unplaced"/>
</dbReference>
<dbReference type="AlphaFoldDB" id="A0A1U7UNG7"/>
<organism evidence="1 2">
    <name type="scientific">Nicotiana sylvestris</name>
    <name type="common">Wood tobacco</name>
    <name type="synonym">South American tobacco</name>
    <dbReference type="NCBI Taxonomy" id="4096"/>
    <lineage>
        <taxon>Eukaryota</taxon>
        <taxon>Viridiplantae</taxon>
        <taxon>Streptophyta</taxon>
        <taxon>Embryophyta</taxon>
        <taxon>Tracheophyta</taxon>
        <taxon>Spermatophyta</taxon>
        <taxon>Magnoliopsida</taxon>
        <taxon>eudicotyledons</taxon>
        <taxon>Gunneridae</taxon>
        <taxon>Pentapetalae</taxon>
        <taxon>asterids</taxon>
        <taxon>lamiids</taxon>
        <taxon>Solanales</taxon>
        <taxon>Solanaceae</taxon>
        <taxon>Nicotianoideae</taxon>
        <taxon>Nicotianeae</taxon>
        <taxon>Nicotiana</taxon>
    </lineage>
</organism>
<keyword evidence="1" id="KW-1185">Reference proteome</keyword>
<accession>A0A1U7UNG7</accession>
<proteinExistence type="predicted"/>
<reference evidence="1" key="1">
    <citation type="journal article" date="2013" name="Genome Biol.">
        <title>Reference genomes and transcriptomes of Nicotiana sylvestris and Nicotiana tomentosiformis.</title>
        <authorList>
            <person name="Sierro N."/>
            <person name="Battey J.N."/>
            <person name="Ouadi S."/>
            <person name="Bovet L."/>
            <person name="Goepfert S."/>
            <person name="Bakaher N."/>
            <person name="Peitsch M.C."/>
            <person name="Ivanov N.V."/>
        </authorList>
    </citation>
    <scope>NUCLEOTIDE SEQUENCE [LARGE SCALE GENOMIC DNA]</scope>
</reference>
<sequence>MQQVSVRDSGHAEVLWSNSNQKVKQLLVSPKQLIRMKHGSGGSRHSAMMPQANHHIFKLTNFICLKQGQENLLIHRDPPTKKAWFRGKKLCSKSSKKRAWLWRPPG</sequence>
<dbReference type="RefSeq" id="XP_009757692.1">
    <property type="nucleotide sequence ID" value="XM_009759390.1"/>
</dbReference>
<evidence type="ECO:0000313" key="2">
    <source>
        <dbReference type="RefSeq" id="XP_009757692.1"/>
    </source>
</evidence>
<name>A0A1U7UNG7_NICSY</name>